<dbReference type="PANTHER" id="PTHR22754:SF32">
    <property type="entry name" value="DISCO-INTERACTING PROTEIN 2"/>
    <property type="match status" value="1"/>
</dbReference>
<comment type="caution">
    <text evidence="3">The sequence shown here is derived from an EMBL/GenBank/DDBJ whole genome shotgun (WGS) entry which is preliminary data.</text>
</comment>
<dbReference type="Gene3D" id="3.30.300.30">
    <property type="match status" value="1"/>
</dbReference>
<dbReference type="RefSeq" id="WP_203176682.1">
    <property type="nucleotide sequence ID" value="NZ_JAEVHM010000086.1"/>
</dbReference>
<dbReference type="InterPro" id="IPR045851">
    <property type="entry name" value="AMP-bd_C_sf"/>
</dbReference>
<dbReference type="SUPFAM" id="SSF56801">
    <property type="entry name" value="Acetyl-CoA synthetase-like"/>
    <property type="match status" value="1"/>
</dbReference>
<dbReference type="Proteomes" id="UP000601027">
    <property type="component" value="Unassembled WGS sequence"/>
</dbReference>
<reference evidence="3 4" key="1">
    <citation type="submission" date="2021-01" db="EMBL/GenBank/DDBJ databases">
        <title>Draft genome sequence of Micromonospora sp. strain STR1_7.</title>
        <authorList>
            <person name="Karlyshev A."/>
            <person name="Jawad R."/>
        </authorList>
    </citation>
    <scope>NUCLEOTIDE SEQUENCE [LARGE SCALE GENOMIC DNA]</scope>
    <source>
        <strain evidence="3 4">STR1-7</strain>
    </source>
</reference>
<dbReference type="InterPro" id="IPR000873">
    <property type="entry name" value="AMP-dep_synth/lig_dom"/>
</dbReference>
<dbReference type="PROSITE" id="PS00455">
    <property type="entry name" value="AMP_BINDING"/>
    <property type="match status" value="1"/>
</dbReference>
<evidence type="ECO:0000259" key="2">
    <source>
        <dbReference type="Pfam" id="PF00501"/>
    </source>
</evidence>
<name>A0ABS1XWC1_9ACTN</name>
<accession>A0ABS1XWC1</accession>
<feature type="domain" description="AMP-dependent synthetase/ligase" evidence="2">
    <location>
        <begin position="31"/>
        <end position="393"/>
    </location>
</feature>
<evidence type="ECO:0000313" key="3">
    <source>
        <dbReference type="EMBL" id="MBM0233571.1"/>
    </source>
</evidence>
<proteinExistence type="inferred from homology"/>
<dbReference type="InterPro" id="IPR042099">
    <property type="entry name" value="ANL_N_sf"/>
</dbReference>
<protein>
    <submittedName>
        <fullName evidence="3">AMP-binding protein</fullName>
    </submittedName>
</protein>
<comment type="similarity">
    <text evidence="1">Belongs to the ATP-dependent AMP-binding enzyme family.</text>
</comment>
<organism evidence="3 4">
    <name type="scientific">Micromonospora parastrephiae</name>
    <dbReference type="NCBI Taxonomy" id="2806101"/>
    <lineage>
        <taxon>Bacteria</taxon>
        <taxon>Bacillati</taxon>
        <taxon>Actinomycetota</taxon>
        <taxon>Actinomycetes</taxon>
        <taxon>Micromonosporales</taxon>
        <taxon>Micromonosporaceae</taxon>
        <taxon>Micromonospora</taxon>
    </lineage>
</organism>
<dbReference type="InterPro" id="IPR020845">
    <property type="entry name" value="AMP-binding_CS"/>
</dbReference>
<evidence type="ECO:0000313" key="4">
    <source>
        <dbReference type="Proteomes" id="UP000601027"/>
    </source>
</evidence>
<dbReference type="Pfam" id="PF00501">
    <property type="entry name" value="AMP-binding"/>
    <property type="match status" value="1"/>
</dbReference>
<keyword evidence="4" id="KW-1185">Reference proteome</keyword>
<dbReference type="PANTHER" id="PTHR22754">
    <property type="entry name" value="DISCO-INTERACTING PROTEIN 2 DIP2 -RELATED"/>
    <property type="match status" value="1"/>
</dbReference>
<gene>
    <name evidence="3" type="ORF">JNW91_17940</name>
</gene>
<sequence>MPYQSAISIPQAMRSAAAYGGSLTFLDARLRPTRHTLDGLNALAEGLAGGLAKAGVAPGDRVGVLAPTSDRMIATLFALWRLGAAVAVLPRPRHADGDTIRREVADRLAAIGAAALLTDTATAAELDGRLPLTVQAIDAIPNAPTAAPPPPAPEQLGLLQFTSGTTGRSKVVPVRQTQLVGNVARCAVALGMRPGDTYVSWLPFYHDMGIVSVVGLLCQGLDVIVLEPETFLRRPAAWMEVVSRYRATITAGPNTAYRLAARAQQLRPAELDLSALRVAINGAEPVTVDVVEETLKTLAAVGMRPEALCPTYGMAETTLVVSTGDPRRTVPVLDPASLAVGAGLDRPVRPVVSCGRPLPDTEVAIRDLDGRALPDGAVGEVFVRGPGVVDGYWSLPGNPRDVPDGGVQFVDGWLRTGDLGFLRDGELYVCGRIKDMIIIGGRNLYPEDYENAAERVNGVRAGNVIAFALTEQERMVVVAEGLGREESLAGLAQELFDRLRTDTQYAPHEVVLVRAGTLPKTSSGKRQRRRCREQYLAGELRVVCTVS</sequence>
<dbReference type="Gene3D" id="3.40.50.12780">
    <property type="entry name" value="N-terminal domain of ligase-like"/>
    <property type="match status" value="1"/>
</dbReference>
<dbReference type="EMBL" id="JAEVHM010000086">
    <property type="protein sequence ID" value="MBM0233571.1"/>
    <property type="molecule type" value="Genomic_DNA"/>
</dbReference>
<evidence type="ECO:0000256" key="1">
    <source>
        <dbReference type="ARBA" id="ARBA00006432"/>
    </source>
</evidence>